<dbReference type="Pfam" id="PF05088">
    <property type="entry name" value="Bac_GDH_CD"/>
    <property type="match status" value="1"/>
</dbReference>
<reference evidence="8" key="1">
    <citation type="journal article" date="2019" name="Int. J. Syst. Evol. Microbiol.">
        <title>The Global Catalogue of Microorganisms (GCM) 10K type strain sequencing project: providing services to taxonomists for standard genome sequencing and annotation.</title>
        <authorList>
            <consortium name="The Broad Institute Genomics Platform"/>
            <consortium name="The Broad Institute Genome Sequencing Center for Infectious Disease"/>
            <person name="Wu L."/>
            <person name="Ma J."/>
        </authorList>
    </citation>
    <scope>NUCLEOTIDE SEQUENCE [LARGE SCALE GENOMIC DNA]</scope>
    <source>
        <strain evidence="8">JCM 17688</strain>
    </source>
</reference>
<feature type="domain" description="NAD-glutamate dehydrogenase ACT3" evidence="6">
    <location>
        <begin position="518"/>
        <end position="585"/>
    </location>
</feature>
<keyword evidence="8" id="KW-1185">Reference proteome</keyword>
<dbReference type="Pfam" id="PF21076">
    <property type="entry name" value="GDH_ACT2"/>
    <property type="match status" value="1"/>
</dbReference>
<evidence type="ECO:0000259" key="3">
    <source>
        <dbReference type="Pfam" id="PF21074"/>
    </source>
</evidence>
<feature type="domain" description="NAD-glutamate dehydrogenase catalytic" evidence="2">
    <location>
        <begin position="709"/>
        <end position="1211"/>
    </location>
</feature>
<proteinExistence type="predicted"/>
<dbReference type="PIRSF" id="PIRSF036761">
    <property type="entry name" value="GDH_Mll4104"/>
    <property type="match status" value="1"/>
</dbReference>
<dbReference type="InterPro" id="IPR049062">
    <property type="entry name" value="NAD_Glu_DH_ACT2"/>
</dbReference>
<dbReference type="SUPFAM" id="SSF51735">
    <property type="entry name" value="NAD(P)-binding Rossmann-fold domains"/>
    <property type="match status" value="1"/>
</dbReference>
<evidence type="ECO:0000259" key="6">
    <source>
        <dbReference type="Pfam" id="PF21077"/>
    </source>
</evidence>
<dbReference type="InterPro" id="IPR007780">
    <property type="entry name" value="NAD_Glu_DH_bac"/>
</dbReference>
<dbReference type="Pfam" id="PF21075">
    <property type="entry name" value="GDH_ACT1"/>
    <property type="match status" value="1"/>
</dbReference>
<dbReference type="Pfam" id="PF21077">
    <property type="entry name" value="GDH_ACT3"/>
    <property type="match status" value="1"/>
</dbReference>
<dbReference type="Pfam" id="PF21074">
    <property type="entry name" value="GDH_C"/>
    <property type="match status" value="1"/>
</dbReference>
<evidence type="ECO:0000313" key="7">
    <source>
        <dbReference type="EMBL" id="GAA4398459.1"/>
    </source>
</evidence>
<evidence type="ECO:0000313" key="8">
    <source>
        <dbReference type="Proteomes" id="UP001500635"/>
    </source>
</evidence>
<evidence type="ECO:0000259" key="2">
    <source>
        <dbReference type="Pfam" id="PF05088"/>
    </source>
</evidence>
<dbReference type="InterPro" id="IPR036291">
    <property type="entry name" value="NAD(P)-bd_dom_sf"/>
</dbReference>
<dbReference type="SUPFAM" id="SSF53223">
    <property type="entry name" value="Aminoacid dehydrogenase-like, N-terminal domain"/>
    <property type="match status" value="1"/>
</dbReference>
<dbReference type="Proteomes" id="UP001500635">
    <property type="component" value="Unassembled WGS sequence"/>
</dbReference>
<feature type="domain" description="NAD-glutamate dehydrogenase ACT2" evidence="5">
    <location>
        <begin position="372"/>
        <end position="465"/>
    </location>
</feature>
<comment type="caution">
    <text evidence="7">The sequence shown here is derived from an EMBL/GenBank/DDBJ whole genome shotgun (WGS) entry which is preliminary data.</text>
</comment>
<dbReference type="Pfam" id="PF21079">
    <property type="entry name" value="GDH_HM2"/>
    <property type="match status" value="1"/>
</dbReference>
<dbReference type="InterPro" id="IPR046346">
    <property type="entry name" value="Aminoacid_DH-like_N_sf"/>
</dbReference>
<evidence type="ECO:0000256" key="1">
    <source>
        <dbReference type="SAM" id="MobiDB-lite"/>
    </source>
</evidence>
<protein>
    <submittedName>
        <fullName evidence="7">NAD-glutamate dehydrogenase</fullName>
    </submittedName>
</protein>
<dbReference type="EMBL" id="BAABFR010000062">
    <property type="protein sequence ID" value="GAA4398459.1"/>
    <property type="molecule type" value="Genomic_DNA"/>
</dbReference>
<dbReference type="InterPro" id="IPR049058">
    <property type="entry name" value="NAD_Glu_DH_HM2"/>
</dbReference>
<organism evidence="7 8">
    <name type="scientific">Tsukamurella soli</name>
    <dbReference type="NCBI Taxonomy" id="644556"/>
    <lineage>
        <taxon>Bacteria</taxon>
        <taxon>Bacillati</taxon>
        <taxon>Actinomycetota</taxon>
        <taxon>Actinomycetes</taxon>
        <taxon>Mycobacteriales</taxon>
        <taxon>Tsukamurellaceae</taxon>
        <taxon>Tsukamurella</taxon>
    </lineage>
</organism>
<dbReference type="RefSeq" id="WP_344998288.1">
    <property type="nucleotide sequence ID" value="NZ_BAABFR010000062.1"/>
</dbReference>
<evidence type="ECO:0000259" key="4">
    <source>
        <dbReference type="Pfam" id="PF21075"/>
    </source>
</evidence>
<dbReference type="Pfam" id="PF21073">
    <property type="entry name" value="GDH_HM1"/>
    <property type="match status" value="1"/>
</dbReference>
<evidence type="ECO:0000259" key="5">
    <source>
        <dbReference type="Pfam" id="PF21076"/>
    </source>
</evidence>
<dbReference type="PANTHER" id="PTHR43403">
    <property type="entry name" value="NAD-SPECIFIC GLUTAMATE DEHYDROGENASE"/>
    <property type="match status" value="1"/>
</dbReference>
<dbReference type="InterPro" id="IPR049059">
    <property type="entry name" value="NAD_Glu_DH_HM1"/>
</dbReference>
<dbReference type="Pfam" id="PF21078">
    <property type="entry name" value="GDH_HM3"/>
    <property type="match status" value="1"/>
</dbReference>
<gene>
    <name evidence="7" type="ORF">GCM10023147_34710</name>
</gene>
<feature type="domain" description="NAD-glutamate dehydrogenase N-terminal ACT1" evidence="4">
    <location>
        <begin position="49"/>
        <end position="165"/>
    </location>
</feature>
<feature type="region of interest" description="Disordered" evidence="1">
    <location>
        <begin position="1"/>
        <end position="27"/>
    </location>
</feature>
<sequence>MSARTESESTGATLAGGAPQSGTSGGEPALIEEVYLRGSDLAGTEFGAAVTSAHLSLAARRAPGQLLVRAYRTDDPVGPALQVVVDDMPLLVATVSDAARESGGTVVDILHPLLTVTRAADGALVSAGPDRLTDAAAPDGELRESWIHVRLGADTDAPLLDAVTAAVTVALERVARVQQDAQLLAARFAAATAQAAHEPLGQAPADLMTWLAQGHGKLIGHLGTAVDGDGGSLGVLRVPALASLARDAVAAAAPATPGELAIVELADPLGIETAGAPFLLLLRPADSGEVACFALALTVLGQHANVLDIPLVSAKVSGVFAELGLTQASFTGQTVLEFIQTYPRLDLLVESEPTLARTFASLRDLRTSHDLRLFLHEDPLGRFVTALVYLPRDRYNSRARGRLATVLAEQTGLHADRFTARVTESATATIQFTLIPDGGNPLPALGEAEQARLEELLAVTSRTWDEDLAELAGASDADSALLTRYAGGISANYKEDMSARRGLDDLARIDALGPGGVDLNFYESGDGLRFTMYLAGGSVSLSKILPLLQSLGVEVLDERPYSLHRPDGIDCAVYDFGLGIPPSLQLATRAGLAGDEADARVGDLRRLAADGLLAMWEGRAEVDSFNELILSAGLDWRQVALLRAVAMYLRQCGFAYTRGHIAQVLLAHRAAATTLVELFTATFDPDRVTREPGARTADPSAVAAATERIAAQLAAVTSLDSDRVLRAYLHVVQAMVRTNYFRRDADGSPRAVLSFKLEPEQIPEAPKPRPRFEIFVYSPRVEGVHLRFGMVARGGLRWSDRREDFRTEILGLVKAQAVKNAVIVPVGAKGGFVLKRPPAPTGDAAADRDAQRAEGVACYRLFIASLLDVTDNLGADGAVLPPERVVRLDGDDTYLVVAADKGTATFSDIANDVAHGYSFWLGDAFASGGSEGYDHKAMGITARGAWESVKMHFREMGHDTQTEDFTVVGVGDMSGDVFGNGMLLSEHIRLVAAFDHRHVFIDPTPDAAAGFAERARMFALPRSSWADYDTSLISAGGGVFSREQKSVIITPNMRAALGIDETITEMSPPELIHAVLLAPVDLLWNGGIGTYVKASAESDAAVGDRANDAIRVDGDQLRVKVIGEGGNLGVTALGRIEFARGGGRVNTDAMDNSAGVDCSDHEVNIKILVDRQISSGALDPAERHDLLVSMTDDVAALVLDDNVSQNSELSVSRTQAHALAEVHGRMLLWLSTRHGVDLKLEALPTPAELGRRRAAGGGLTSPELCNLMAHVKLVLKGELLAGDLPDSDVLVGRLLSYFPAALRDRAGDAITSHPLRREIVATMVANSVVDDGGLTYAFRLEEETGARAEDAVRAFVAATEIFDLHALWAGIKALGVSSQTENALLVESRRILDRAARWLLANRPQPIAIGAEVSRYSDPVRELIRKMPTFDIELDERDRAGIEAAVADGVPRDLAYRVYSMLNRFSMLDIADIADITDRQFDETGELYFALQRRLHIIEILAAVTELPREGRWGEMARLALRDDVYGAVRRLAVVVLEMTDPEDTTDEKIAEWEARNANRLGRVRGLLTEILDQAIENESSLSVATRALRSLIR</sequence>
<dbReference type="InterPro" id="IPR049056">
    <property type="entry name" value="NAD_Glu_DH_HM3"/>
</dbReference>
<dbReference type="InterPro" id="IPR024727">
    <property type="entry name" value="NAD_Glu_DH_N_ACT1"/>
</dbReference>
<dbReference type="InterPro" id="IPR048381">
    <property type="entry name" value="GDH_C"/>
</dbReference>
<dbReference type="InterPro" id="IPR028971">
    <property type="entry name" value="NAD-GDH_cat"/>
</dbReference>
<dbReference type="InterPro" id="IPR049064">
    <property type="entry name" value="NAD_Glu_DH_ACT3"/>
</dbReference>
<feature type="domain" description="NAD-specific glutamate dehydrogenase C-terminal" evidence="3">
    <location>
        <begin position="1257"/>
        <end position="1590"/>
    </location>
</feature>
<dbReference type="PANTHER" id="PTHR43403:SF1">
    <property type="entry name" value="NAD-SPECIFIC GLUTAMATE DEHYDROGENASE"/>
    <property type="match status" value="1"/>
</dbReference>
<accession>A0ABP8JZM9</accession>
<name>A0ABP8JZM9_9ACTN</name>